<organism evidence="1 2">
    <name type="scientific">Dactylonectria estremocensis</name>
    <dbReference type="NCBI Taxonomy" id="1079267"/>
    <lineage>
        <taxon>Eukaryota</taxon>
        <taxon>Fungi</taxon>
        <taxon>Dikarya</taxon>
        <taxon>Ascomycota</taxon>
        <taxon>Pezizomycotina</taxon>
        <taxon>Sordariomycetes</taxon>
        <taxon>Hypocreomycetidae</taxon>
        <taxon>Hypocreales</taxon>
        <taxon>Nectriaceae</taxon>
        <taxon>Dactylonectria</taxon>
    </lineage>
</organism>
<keyword evidence="2" id="KW-1185">Reference proteome</keyword>
<comment type="caution">
    <text evidence="1">The sequence shown here is derived from an EMBL/GenBank/DDBJ whole genome shotgun (WGS) entry which is preliminary data.</text>
</comment>
<name>A0A9P9ETR0_9HYPO</name>
<accession>A0A9P9ETR0</accession>
<dbReference type="AlphaFoldDB" id="A0A9P9ETR0"/>
<sequence>MGKDDPSRGHGAADSLCQHIAVPVPAVSERQAAISMDLCFTSVVCTSFVGTSQFLSILAPMRDTPISVHLGVHAFTAVELVAAVWAQAAAVLTDPMRVVALEEVDALVVEREESTAPGVSAIIRSFGTPPDWYGGHDPTDGVELSLEEGAYGMDRFPPAGEVSPSHARLDYNGGVINVNHQYERANTPGKGGWGAAHQFEL</sequence>
<reference evidence="1" key="1">
    <citation type="journal article" date="2021" name="Nat. Commun.">
        <title>Genetic determinants of endophytism in the Arabidopsis root mycobiome.</title>
        <authorList>
            <person name="Mesny F."/>
            <person name="Miyauchi S."/>
            <person name="Thiergart T."/>
            <person name="Pickel B."/>
            <person name="Atanasova L."/>
            <person name="Karlsson M."/>
            <person name="Huettel B."/>
            <person name="Barry K.W."/>
            <person name="Haridas S."/>
            <person name="Chen C."/>
            <person name="Bauer D."/>
            <person name="Andreopoulos W."/>
            <person name="Pangilinan J."/>
            <person name="LaButti K."/>
            <person name="Riley R."/>
            <person name="Lipzen A."/>
            <person name="Clum A."/>
            <person name="Drula E."/>
            <person name="Henrissat B."/>
            <person name="Kohler A."/>
            <person name="Grigoriev I.V."/>
            <person name="Martin F.M."/>
            <person name="Hacquard S."/>
        </authorList>
    </citation>
    <scope>NUCLEOTIDE SEQUENCE</scope>
    <source>
        <strain evidence="1">MPI-CAGE-AT-0021</strain>
    </source>
</reference>
<dbReference type="EMBL" id="JAGMUU010000010">
    <property type="protein sequence ID" value="KAH7144279.1"/>
    <property type="molecule type" value="Genomic_DNA"/>
</dbReference>
<proteinExistence type="predicted"/>
<protein>
    <submittedName>
        <fullName evidence="1">Uncharacterized protein</fullName>
    </submittedName>
</protein>
<gene>
    <name evidence="1" type="ORF">B0J13DRAFT_525668</name>
</gene>
<evidence type="ECO:0000313" key="1">
    <source>
        <dbReference type="EMBL" id="KAH7144279.1"/>
    </source>
</evidence>
<evidence type="ECO:0000313" key="2">
    <source>
        <dbReference type="Proteomes" id="UP000717696"/>
    </source>
</evidence>
<dbReference type="Proteomes" id="UP000717696">
    <property type="component" value="Unassembled WGS sequence"/>
</dbReference>